<dbReference type="InterPro" id="IPR032687">
    <property type="entry name" value="AraC-type_N"/>
</dbReference>
<dbReference type="EMBL" id="JBHTJT010000005">
    <property type="protein sequence ID" value="MFD0978396.1"/>
    <property type="molecule type" value="Genomic_DNA"/>
</dbReference>
<dbReference type="InterPro" id="IPR018060">
    <property type="entry name" value="HTH_AraC"/>
</dbReference>
<evidence type="ECO:0000256" key="2">
    <source>
        <dbReference type="ARBA" id="ARBA00023125"/>
    </source>
</evidence>
<name>A0ABW3IK70_9RHOB</name>
<sequence length="367" mass="39815">MFQEQGQSVVSPCRQDTIASPDILRQCDPMHGKLVNLIELAHVVDLLDRFAGRLIVDRSLQLAGLDRTMLGGVAGFIPYASEAVLIDSVARAIGDRHLGARIGRAFDYSTYGAYSHFVLGAPDLASAFERGRRALLFTHPGSEITLRETATHLVVGRDSKGLSVVGHHHLDEGALFVIGKVARHFLGSDWTPDWVEVPETHAREIAVLGDLSGTTIRAGAQVPGVAIRLTDLAALNPGPPQPERTMTLGELGFLMNIAPAQTMEEAVVQMLTITSATGQTDERTIARLLAIGPRSLQRALRDQGTTFRQVRARVVSDRARSLLSETDMPLAEIGKLLGYSDPRSFRRAFKDATGLSPSAFRKAEQAQ</sequence>
<evidence type="ECO:0000313" key="6">
    <source>
        <dbReference type="Proteomes" id="UP001597108"/>
    </source>
</evidence>
<dbReference type="Proteomes" id="UP001597108">
    <property type="component" value="Unassembled WGS sequence"/>
</dbReference>
<comment type="caution">
    <text evidence="5">The sequence shown here is derived from an EMBL/GenBank/DDBJ whole genome shotgun (WGS) entry which is preliminary data.</text>
</comment>
<gene>
    <name evidence="5" type="ORF">ACFQ2S_01920</name>
</gene>
<dbReference type="Pfam" id="PF12833">
    <property type="entry name" value="HTH_18"/>
    <property type="match status" value="1"/>
</dbReference>
<keyword evidence="2" id="KW-0238">DNA-binding</keyword>
<evidence type="ECO:0000256" key="1">
    <source>
        <dbReference type="ARBA" id="ARBA00023015"/>
    </source>
</evidence>
<dbReference type="InterPro" id="IPR009057">
    <property type="entry name" value="Homeodomain-like_sf"/>
</dbReference>
<dbReference type="PANTHER" id="PTHR47894">
    <property type="entry name" value="HTH-TYPE TRANSCRIPTIONAL REGULATOR GADX"/>
    <property type="match status" value="1"/>
</dbReference>
<feature type="domain" description="HTH araC/xylS-type" evidence="4">
    <location>
        <begin position="265"/>
        <end position="363"/>
    </location>
</feature>
<dbReference type="PROSITE" id="PS01124">
    <property type="entry name" value="HTH_ARAC_FAMILY_2"/>
    <property type="match status" value="1"/>
</dbReference>
<accession>A0ABW3IK70</accession>
<dbReference type="SMART" id="SM00342">
    <property type="entry name" value="HTH_ARAC"/>
    <property type="match status" value="1"/>
</dbReference>
<reference evidence="6" key="1">
    <citation type="journal article" date="2019" name="Int. J. Syst. Evol. Microbiol.">
        <title>The Global Catalogue of Microorganisms (GCM) 10K type strain sequencing project: providing services to taxonomists for standard genome sequencing and annotation.</title>
        <authorList>
            <consortium name="The Broad Institute Genomics Platform"/>
            <consortium name="The Broad Institute Genome Sequencing Center for Infectious Disease"/>
            <person name="Wu L."/>
            <person name="Ma J."/>
        </authorList>
    </citation>
    <scope>NUCLEOTIDE SEQUENCE [LARGE SCALE GENOMIC DNA]</scope>
    <source>
        <strain evidence="6">CCUG 60524</strain>
    </source>
</reference>
<dbReference type="Gene3D" id="1.10.10.60">
    <property type="entry name" value="Homeodomain-like"/>
    <property type="match status" value="1"/>
</dbReference>
<dbReference type="PANTHER" id="PTHR47894:SF4">
    <property type="entry name" value="HTH-TYPE TRANSCRIPTIONAL REGULATOR GADX"/>
    <property type="match status" value="1"/>
</dbReference>
<dbReference type="SUPFAM" id="SSF46689">
    <property type="entry name" value="Homeodomain-like"/>
    <property type="match status" value="1"/>
</dbReference>
<proteinExistence type="predicted"/>
<keyword evidence="6" id="KW-1185">Reference proteome</keyword>
<dbReference type="RefSeq" id="WP_386072247.1">
    <property type="nucleotide sequence ID" value="NZ_JBHTJT010000005.1"/>
</dbReference>
<keyword evidence="3" id="KW-0804">Transcription</keyword>
<evidence type="ECO:0000256" key="3">
    <source>
        <dbReference type="ARBA" id="ARBA00023163"/>
    </source>
</evidence>
<keyword evidence="1" id="KW-0805">Transcription regulation</keyword>
<evidence type="ECO:0000313" key="5">
    <source>
        <dbReference type="EMBL" id="MFD0978396.1"/>
    </source>
</evidence>
<dbReference type="Pfam" id="PF12625">
    <property type="entry name" value="Arabinose_bd"/>
    <property type="match status" value="1"/>
</dbReference>
<organism evidence="5 6">
    <name type="scientific">Tropicimonas aquimaris</name>
    <dbReference type="NCBI Taxonomy" id="914152"/>
    <lineage>
        <taxon>Bacteria</taxon>
        <taxon>Pseudomonadati</taxon>
        <taxon>Pseudomonadota</taxon>
        <taxon>Alphaproteobacteria</taxon>
        <taxon>Rhodobacterales</taxon>
        <taxon>Roseobacteraceae</taxon>
        <taxon>Tropicimonas</taxon>
    </lineage>
</organism>
<protein>
    <submittedName>
        <fullName evidence="5">Helix-turn-helix domain-containing protein</fullName>
    </submittedName>
</protein>
<evidence type="ECO:0000259" key="4">
    <source>
        <dbReference type="PROSITE" id="PS01124"/>
    </source>
</evidence>